<evidence type="ECO:0000313" key="2">
    <source>
        <dbReference type="Proteomes" id="UP000218810"/>
    </source>
</evidence>
<gene>
    <name evidence="1" type="ORF">CEY15_04720</name>
</gene>
<comment type="caution">
    <text evidence="1">The sequence shown here is derived from an EMBL/GenBank/DDBJ whole genome shotgun (WGS) entry which is preliminary data.</text>
</comment>
<dbReference type="AlphaFoldDB" id="A0A2A2WT46"/>
<evidence type="ECO:0000313" key="1">
    <source>
        <dbReference type="EMBL" id="PAY24325.1"/>
    </source>
</evidence>
<evidence type="ECO:0008006" key="3">
    <source>
        <dbReference type="Google" id="ProtNLM"/>
    </source>
</evidence>
<dbReference type="Proteomes" id="UP000218810">
    <property type="component" value="Unassembled WGS sequence"/>
</dbReference>
<dbReference type="EMBL" id="NTGA01000007">
    <property type="protein sequence ID" value="PAY24325.1"/>
    <property type="molecule type" value="Genomic_DNA"/>
</dbReference>
<protein>
    <recommendedName>
        <fullName evidence="3">Proteophosphoglycan 5</fullName>
    </recommendedName>
</protein>
<proteinExistence type="predicted"/>
<accession>A0A2A2WT46</accession>
<sequence length="205" mass="22219">MAPRWSALAAVLAAYGPRWAESAYATDSTWHYDDGGGNWADIRFAGEGRAVLLGYDHEYSTTYFRAAAEYFGEPETDLLAGCPAWWAEAIGDYLERIDSEGMWIGFIYGFDGGTWTRAEYDDDDGFTSLNLPALDDRAVLPQITGQLTMSIGGRPAGAAPDPALLDRVLAECPDLSADTARALLGGRGLDVDAALRAAHQFRQRG</sequence>
<reference evidence="2" key="1">
    <citation type="submission" date="2017-09" db="EMBL/GenBank/DDBJ databases">
        <authorList>
            <person name="Zhang Y."/>
            <person name="Huang X."/>
            <person name="Liu J."/>
            <person name="Lu L."/>
            <person name="Peng K."/>
        </authorList>
    </citation>
    <scope>NUCLEOTIDE SEQUENCE [LARGE SCALE GENOMIC DNA]</scope>
    <source>
        <strain evidence="2">S-XJ-1</strain>
    </source>
</reference>
<name>A0A2A2WT46_9ACTN</name>
<organism evidence="1 2">
    <name type="scientific">Dietzia natronolimnaea</name>
    <dbReference type="NCBI Taxonomy" id="161920"/>
    <lineage>
        <taxon>Bacteria</taxon>
        <taxon>Bacillati</taxon>
        <taxon>Actinomycetota</taxon>
        <taxon>Actinomycetes</taxon>
        <taxon>Mycobacteriales</taxon>
        <taxon>Dietziaceae</taxon>
        <taxon>Dietzia</taxon>
    </lineage>
</organism>
<keyword evidence="2" id="KW-1185">Reference proteome</keyword>
<dbReference type="OrthoDB" id="4507101at2"/>